<organism evidence="1 2">
    <name type="scientific">Caldicoprobacter faecalis</name>
    <dbReference type="NCBI Taxonomy" id="937334"/>
    <lineage>
        <taxon>Bacteria</taxon>
        <taxon>Bacillati</taxon>
        <taxon>Bacillota</taxon>
        <taxon>Clostridia</taxon>
        <taxon>Caldicoprobacterales</taxon>
        <taxon>Caldicoprobacteraceae</taxon>
        <taxon>Caldicoprobacter</taxon>
    </lineage>
</organism>
<accession>A0A1I5SX73</accession>
<reference evidence="1 2" key="1">
    <citation type="submission" date="2016-10" db="EMBL/GenBank/DDBJ databases">
        <authorList>
            <person name="de Groot N.N."/>
        </authorList>
    </citation>
    <scope>NUCLEOTIDE SEQUENCE [LARGE SCALE GENOMIC DNA]</scope>
    <source>
        <strain evidence="1 2">DSM 20678</strain>
    </source>
</reference>
<dbReference type="STRING" id="937334.SAMN05444406_10392"/>
<gene>
    <name evidence="1" type="ORF">SAMN05444406_10392</name>
</gene>
<keyword evidence="2" id="KW-1185">Reference proteome</keyword>
<evidence type="ECO:0000313" key="1">
    <source>
        <dbReference type="EMBL" id="SFP75350.1"/>
    </source>
</evidence>
<sequence length="38" mass="4594">MLDDWTGEKKQYECIQIGEEYIRDREENAGVVQNWCLM</sequence>
<dbReference type="EMBL" id="FOXR01000003">
    <property type="protein sequence ID" value="SFP75350.1"/>
    <property type="molecule type" value="Genomic_DNA"/>
</dbReference>
<dbReference type="Proteomes" id="UP000198577">
    <property type="component" value="Unassembled WGS sequence"/>
</dbReference>
<evidence type="ECO:0000313" key="2">
    <source>
        <dbReference type="Proteomes" id="UP000198577"/>
    </source>
</evidence>
<proteinExistence type="predicted"/>
<name>A0A1I5SX73_9FIRM</name>
<protein>
    <submittedName>
        <fullName evidence="1">Uncharacterized protein</fullName>
    </submittedName>
</protein>
<dbReference type="AlphaFoldDB" id="A0A1I5SX73"/>